<reference evidence="1 2" key="1">
    <citation type="journal article" date="2015" name="Genome Biol.">
        <title>Comparative genomics of Steinernema reveals deeply conserved gene regulatory networks.</title>
        <authorList>
            <person name="Dillman A.R."/>
            <person name="Macchietto M."/>
            <person name="Porter C.F."/>
            <person name="Rogers A."/>
            <person name="Williams B."/>
            <person name="Antoshechkin I."/>
            <person name="Lee M.M."/>
            <person name="Goodwin Z."/>
            <person name="Lu X."/>
            <person name="Lewis E.E."/>
            <person name="Goodrich-Blair H."/>
            <person name="Stock S.P."/>
            <person name="Adams B.J."/>
            <person name="Sternberg P.W."/>
            <person name="Mortazavi A."/>
        </authorList>
    </citation>
    <scope>NUCLEOTIDE SEQUENCE [LARGE SCALE GENOMIC DNA]</scope>
    <source>
        <strain evidence="1 2">ALL</strain>
    </source>
</reference>
<name>A0A4V6I7F2_STECR</name>
<gene>
    <name evidence="1" type="ORF">L596_002352</name>
</gene>
<comment type="caution">
    <text evidence="1">The sequence shown here is derived from an EMBL/GenBank/DDBJ whole genome shotgun (WGS) entry which is preliminary data.</text>
</comment>
<dbReference type="EMBL" id="AZBU02000001">
    <property type="protein sequence ID" value="TMS34843.1"/>
    <property type="molecule type" value="Genomic_DNA"/>
</dbReference>
<dbReference type="EMBL" id="CM016762">
    <property type="protein sequence ID" value="TMS34843.1"/>
    <property type="molecule type" value="Genomic_DNA"/>
</dbReference>
<accession>A0A4V6I7F2</accession>
<dbReference type="AlphaFoldDB" id="A0A4V6I7F2"/>
<dbReference type="Proteomes" id="UP000298663">
    <property type="component" value="Chromosome X"/>
</dbReference>
<sequence length="106" mass="12208">MGILRNQHERKLFKVEEAAAQAQQEHQITYADYIFDDTESEHSDVDEDVSELRESPRCRPVRRAHLRAPLNMLTYDGPKIKSGMGARKLRRLEHISCFGPNAPFAD</sequence>
<proteinExistence type="predicted"/>
<keyword evidence="2" id="KW-1185">Reference proteome</keyword>
<reference evidence="1 2" key="2">
    <citation type="journal article" date="2019" name="G3 (Bethesda)">
        <title>Hybrid Assembly of the Genome of the Entomopathogenic Nematode Steinernema carpocapsae Identifies the X-Chromosome.</title>
        <authorList>
            <person name="Serra L."/>
            <person name="Macchietto M."/>
            <person name="Macias-Munoz A."/>
            <person name="McGill C.J."/>
            <person name="Rodriguez I.M."/>
            <person name="Rodriguez B."/>
            <person name="Murad R."/>
            <person name="Mortazavi A."/>
        </authorList>
    </citation>
    <scope>NUCLEOTIDE SEQUENCE [LARGE SCALE GENOMIC DNA]</scope>
    <source>
        <strain evidence="1 2">ALL</strain>
    </source>
</reference>
<evidence type="ECO:0000313" key="1">
    <source>
        <dbReference type="EMBL" id="TMS34843.1"/>
    </source>
</evidence>
<evidence type="ECO:0000313" key="2">
    <source>
        <dbReference type="Proteomes" id="UP000298663"/>
    </source>
</evidence>
<protein>
    <submittedName>
        <fullName evidence="1">Uncharacterized protein</fullName>
    </submittedName>
</protein>
<organism evidence="1 2">
    <name type="scientific">Steinernema carpocapsae</name>
    <name type="common">Entomopathogenic nematode</name>
    <dbReference type="NCBI Taxonomy" id="34508"/>
    <lineage>
        <taxon>Eukaryota</taxon>
        <taxon>Metazoa</taxon>
        <taxon>Ecdysozoa</taxon>
        <taxon>Nematoda</taxon>
        <taxon>Chromadorea</taxon>
        <taxon>Rhabditida</taxon>
        <taxon>Tylenchina</taxon>
        <taxon>Panagrolaimomorpha</taxon>
        <taxon>Strongyloidoidea</taxon>
        <taxon>Steinernematidae</taxon>
        <taxon>Steinernema</taxon>
    </lineage>
</organism>